<dbReference type="InterPro" id="IPR000326">
    <property type="entry name" value="PAP2/HPO"/>
</dbReference>
<evidence type="ECO:0000313" key="4">
    <source>
        <dbReference type="Proteomes" id="UP001269144"/>
    </source>
</evidence>
<feature type="transmembrane region" description="Helical" evidence="1">
    <location>
        <begin position="90"/>
        <end position="110"/>
    </location>
</feature>
<evidence type="ECO:0000313" key="3">
    <source>
        <dbReference type="EMBL" id="MDS9467695.1"/>
    </source>
</evidence>
<keyword evidence="4" id="KW-1185">Reference proteome</keyword>
<feature type="transmembrane region" description="Helical" evidence="1">
    <location>
        <begin position="59"/>
        <end position="78"/>
    </location>
</feature>
<protein>
    <submittedName>
        <fullName evidence="3">Phosphatase PAP2 family protein</fullName>
    </submittedName>
</protein>
<dbReference type="RefSeq" id="WP_311159864.1">
    <property type="nucleotide sequence ID" value="NZ_JAVQLW010000001.1"/>
</dbReference>
<keyword evidence="1" id="KW-0472">Membrane</keyword>
<reference evidence="4" key="1">
    <citation type="submission" date="2023-07" db="EMBL/GenBank/DDBJ databases">
        <title>Paracoccus sp. MBLB3053 whole genome sequence.</title>
        <authorList>
            <person name="Hwang C.Y."/>
            <person name="Cho E.-S."/>
            <person name="Seo M.-J."/>
        </authorList>
    </citation>
    <scope>NUCLEOTIDE SEQUENCE [LARGE SCALE GENOMIC DNA]</scope>
    <source>
        <strain evidence="4">MBLB3053</strain>
    </source>
</reference>
<dbReference type="InterPro" id="IPR036938">
    <property type="entry name" value="PAP2/HPO_sf"/>
</dbReference>
<feature type="domain" description="Phosphatidic acid phosphatase type 2/haloperoxidase" evidence="2">
    <location>
        <begin position="96"/>
        <end position="221"/>
    </location>
</feature>
<dbReference type="Pfam" id="PF01569">
    <property type="entry name" value="PAP2"/>
    <property type="match status" value="1"/>
</dbReference>
<accession>A0ABU2HRL2</accession>
<evidence type="ECO:0000256" key="1">
    <source>
        <dbReference type="SAM" id="Phobius"/>
    </source>
</evidence>
<feature type="transmembrane region" description="Helical" evidence="1">
    <location>
        <begin position="177"/>
        <end position="198"/>
    </location>
</feature>
<proteinExistence type="predicted"/>
<gene>
    <name evidence="3" type="ORF">RGQ15_08940</name>
</gene>
<dbReference type="SUPFAM" id="SSF48317">
    <property type="entry name" value="Acid phosphatase/Vanadium-dependent haloperoxidase"/>
    <property type="match status" value="1"/>
</dbReference>
<feature type="transmembrane region" description="Helical" evidence="1">
    <location>
        <begin position="204"/>
        <end position="225"/>
    </location>
</feature>
<keyword evidence="1" id="KW-1133">Transmembrane helix</keyword>
<dbReference type="CDD" id="cd03396">
    <property type="entry name" value="PAP2_like_6"/>
    <property type="match status" value="1"/>
</dbReference>
<feature type="transmembrane region" description="Helical" evidence="1">
    <location>
        <begin position="152"/>
        <end position="170"/>
    </location>
</feature>
<dbReference type="EMBL" id="JAVQLW010000001">
    <property type="protein sequence ID" value="MDS9467695.1"/>
    <property type="molecule type" value="Genomic_DNA"/>
</dbReference>
<sequence>MTDLVYHRLLAAYLLSVLTALLVFAYHPGLDLAVSRLLIDAAQHVAIAPRVLKHLNDGLRLGMELFAFAALVATLLAWRRPGLKGAALRCWGFIALNLLLAPGLVVNLILKSNLGRARPVDVIEFGGGAHFTPAWVISDQCVRNCSFTSGDVGLVASVSICVVVLLWQRLSKLGRGWAVVAACLSVVVISMLRLALGRHFLSDVIFSTLISGGVALVLYPVLLLGDRRPGVEGTKWSLARMRPAT</sequence>
<dbReference type="Proteomes" id="UP001269144">
    <property type="component" value="Unassembled WGS sequence"/>
</dbReference>
<dbReference type="Gene3D" id="1.20.144.10">
    <property type="entry name" value="Phosphatidic acid phosphatase type 2/haloperoxidase"/>
    <property type="match status" value="1"/>
</dbReference>
<evidence type="ECO:0000259" key="2">
    <source>
        <dbReference type="Pfam" id="PF01569"/>
    </source>
</evidence>
<organism evidence="3 4">
    <name type="scientific">Paracoccus aurantius</name>
    <dbReference type="NCBI Taxonomy" id="3073814"/>
    <lineage>
        <taxon>Bacteria</taxon>
        <taxon>Pseudomonadati</taxon>
        <taxon>Pseudomonadota</taxon>
        <taxon>Alphaproteobacteria</taxon>
        <taxon>Rhodobacterales</taxon>
        <taxon>Paracoccaceae</taxon>
        <taxon>Paracoccus</taxon>
    </lineage>
</organism>
<name>A0ABU2HRL2_9RHOB</name>
<comment type="caution">
    <text evidence="3">The sequence shown here is derived from an EMBL/GenBank/DDBJ whole genome shotgun (WGS) entry which is preliminary data.</text>
</comment>
<keyword evidence="1" id="KW-0812">Transmembrane</keyword>